<sequence length="130" mass="15399">MEFSTKRLKVSQKQATSLEKRKHLVKCVLKKSHRQVKGIAYLVKGGDRLRTDHCLREFGEIKLNLMDYIQPFLKHYTFNIKTPCLRKSTFCPTQSPVMTEFVAKSSEFHLFLHCHIYKHHQKHTYILPVK</sequence>
<reference evidence="1 2" key="1">
    <citation type="submission" date="2022-12" db="EMBL/GenBank/DDBJ databases">
        <title>Chromosome-level genome of Tegillarca granosa.</title>
        <authorList>
            <person name="Kim J."/>
        </authorList>
    </citation>
    <scope>NUCLEOTIDE SEQUENCE [LARGE SCALE GENOMIC DNA]</scope>
    <source>
        <strain evidence="1">Teg-2019</strain>
        <tissue evidence="1">Adductor muscle</tissue>
    </source>
</reference>
<dbReference type="Proteomes" id="UP001217089">
    <property type="component" value="Unassembled WGS sequence"/>
</dbReference>
<organism evidence="1 2">
    <name type="scientific">Tegillarca granosa</name>
    <name type="common">Malaysian cockle</name>
    <name type="synonym">Anadara granosa</name>
    <dbReference type="NCBI Taxonomy" id="220873"/>
    <lineage>
        <taxon>Eukaryota</taxon>
        <taxon>Metazoa</taxon>
        <taxon>Spiralia</taxon>
        <taxon>Lophotrochozoa</taxon>
        <taxon>Mollusca</taxon>
        <taxon>Bivalvia</taxon>
        <taxon>Autobranchia</taxon>
        <taxon>Pteriomorphia</taxon>
        <taxon>Arcoida</taxon>
        <taxon>Arcoidea</taxon>
        <taxon>Arcidae</taxon>
        <taxon>Tegillarca</taxon>
    </lineage>
</organism>
<gene>
    <name evidence="1" type="ORF">KUTeg_020747</name>
</gene>
<keyword evidence="2" id="KW-1185">Reference proteome</keyword>
<accession>A0ABQ9E9C8</accession>
<dbReference type="EMBL" id="JARBDR010000918">
    <property type="protein sequence ID" value="KAJ8301760.1"/>
    <property type="molecule type" value="Genomic_DNA"/>
</dbReference>
<proteinExistence type="predicted"/>
<comment type="caution">
    <text evidence="1">The sequence shown here is derived from an EMBL/GenBank/DDBJ whole genome shotgun (WGS) entry which is preliminary data.</text>
</comment>
<name>A0ABQ9E9C8_TEGGR</name>
<protein>
    <submittedName>
        <fullName evidence="1">Uncharacterized protein</fullName>
    </submittedName>
</protein>
<evidence type="ECO:0000313" key="1">
    <source>
        <dbReference type="EMBL" id="KAJ8301760.1"/>
    </source>
</evidence>
<evidence type="ECO:0000313" key="2">
    <source>
        <dbReference type="Proteomes" id="UP001217089"/>
    </source>
</evidence>